<evidence type="ECO:0000313" key="13">
    <source>
        <dbReference type="Proteomes" id="UP001630127"/>
    </source>
</evidence>
<evidence type="ECO:0000256" key="8">
    <source>
        <dbReference type="ARBA" id="ARBA00022777"/>
    </source>
</evidence>
<dbReference type="GO" id="GO:0046872">
    <property type="term" value="F:metal ion binding"/>
    <property type="evidence" value="ECO:0007669"/>
    <property type="project" value="UniProtKB-KW"/>
</dbReference>
<dbReference type="GO" id="GO:0052726">
    <property type="term" value="F:inositol-1,3,4-trisphosphate 5-kinase activity"/>
    <property type="evidence" value="ECO:0007669"/>
    <property type="project" value="UniProtKB-ARBA"/>
</dbReference>
<gene>
    <name evidence="12" type="ORF">ACH5RR_032346</name>
</gene>
<dbReference type="InterPro" id="IPR008656">
    <property type="entry name" value="Inositol_tetrakis-P_1-kinase"/>
</dbReference>
<evidence type="ECO:0000256" key="5">
    <source>
        <dbReference type="ARBA" id="ARBA00022679"/>
    </source>
</evidence>
<evidence type="ECO:0000256" key="3">
    <source>
        <dbReference type="ARBA" id="ARBA00011245"/>
    </source>
</evidence>
<dbReference type="PANTHER" id="PTHR14217:SF1">
    <property type="entry name" value="INOSITOL-TETRAKISPHOSPHATE 1-KINASE"/>
    <property type="match status" value="1"/>
</dbReference>
<dbReference type="GO" id="GO:0052725">
    <property type="term" value="F:inositol-1,3,4-trisphosphate 6-kinase activity"/>
    <property type="evidence" value="ECO:0007669"/>
    <property type="project" value="UniProtKB-ARBA"/>
</dbReference>
<evidence type="ECO:0000256" key="1">
    <source>
        <dbReference type="ARBA" id="ARBA00001946"/>
    </source>
</evidence>
<dbReference type="GO" id="GO:0005524">
    <property type="term" value="F:ATP binding"/>
    <property type="evidence" value="ECO:0007669"/>
    <property type="project" value="UniProtKB-KW"/>
</dbReference>
<keyword evidence="8" id="KW-0418">Kinase</keyword>
<evidence type="ECO:0000256" key="9">
    <source>
        <dbReference type="ARBA" id="ARBA00022840"/>
    </source>
</evidence>
<comment type="similarity">
    <text evidence="2">Belongs to the ITPK1 family.</text>
</comment>
<dbReference type="AlphaFoldDB" id="A0ABD2YLX7"/>
<accession>A0ABD2YLX7</accession>
<dbReference type="EC" id="2.7.1.159" evidence="4"/>
<reference evidence="12 13" key="1">
    <citation type="submission" date="2024-11" db="EMBL/GenBank/DDBJ databases">
        <title>A near-complete genome assembly of Cinchona calisaya.</title>
        <authorList>
            <person name="Lian D.C."/>
            <person name="Zhao X.W."/>
            <person name="Wei L."/>
        </authorList>
    </citation>
    <scope>NUCLEOTIDE SEQUENCE [LARGE SCALE GENOMIC DNA]</scope>
    <source>
        <tissue evidence="12">Nenye</tissue>
    </source>
</reference>
<keyword evidence="13" id="KW-1185">Reference proteome</keyword>
<keyword evidence="5" id="KW-0808">Transferase</keyword>
<dbReference type="Pfam" id="PF05770">
    <property type="entry name" value="Ins134_P3_kin"/>
    <property type="match status" value="1"/>
</dbReference>
<keyword evidence="10" id="KW-0460">Magnesium</keyword>
<name>A0ABD2YLX7_9GENT</name>
<dbReference type="EMBL" id="JBJUIK010000013">
    <property type="protein sequence ID" value="KAL3506964.1"/>
    <property type="molecule type" value="Genomic_DNA"/>
</dbReference>
<evidence type="ECO:0000256" key="4">
    <source>
        <dbReference type="ARBA" id="ARBA00012017"/>
    </source>
</evidence>
<evidence type="ECO:0000313" key="12">
    <source>
        <dbReference type="EMBL" id="KAL3506964.1"/>
    </source>
</evidence>
<dbReference type="InterPro" id="IPR040464">
    <property type="entry name" value="InsP(3)kin_ATP-grasp"/>
</dbReference>
<comment type="subunit">
    <text evidence="3">Monomer.</text>
</comment>
<dbReference type="Gene3D" id="3.30.470.20">
    <property type="entry name" value="ATP-grasp fold, B domain"/>
    <property type="match status" value="1"/>
</dbReference>
<evidence type="ECO:0000256" key="7">
    <source>
        <dbReference type="ARBA" id="ARBA00022741"/>
    </source>
</evidence>
<evidence type="ECO:0000256" key="6">
    <source>
        <dbReference type="ARBA" id="ARBA00022723"/>
    </source>
</evidence>
<comment type="caution">
    <text evidence="12">The sequence shown here is derived from an EMBL/GenBank/DDBJ whole genome shotgun (WGS) entry which is preliminary data.</text>
</comment>
<dbReference type="PANTHER" id="PTHR14217">
    <property type="entry name" value="INOSITOL-TETRAKISPHOSPHATE 1-KINASE"/>
    <property type="match status" value="1"/>
</dbReference>
<keyword evidence="7" id="KW-0547">Nucleotide-binding</keyword>
<comment type="cofactor">
    <cofactor evidence="1">
        <name>Mg(2+)</name>
        <dbReference type="ChEBI" id="CHEBI:18420"/>
    </cofactor>
</comment>
<evidence type="ECO:0000259" key="11">
    <source>
        <dbReference type="Pfam" id="PF05770"/>
    </source>
</evidence>
<organism evidence="12 13">
    <name type="scientific">Cinchona calisaya</name>
    <dbReference type="NCBI Taxonomy" id="153742"/>
    <lineage>
        <taxon>Eukaryota</taxon>
        <taxon>Viridiplantae</taxon>
        <taxon>Streptophyta</taxon>
        <taxon>Embryophyta</taxon>
        <taxon>Tracheophyta</taxon>
        <taxon>Spermatophyta</taxon>
        <taxon>Magnoliopsida</taxon>
        <taxon>eudicotyledons</taxon>
        <taxon>Gunneridae</taxon>
        <taxon>Pentapetalae</taxon>
        <taxon>asterids</taxon>
        <taxon>lamiids</taxon>
        <taxon>Gentianales</taxon>
        <taxon>Rubiaceae</taxon>
        <taxon>Cinchonoideae</taxon>
        <taxon>Cinchoneae</taxon>
        <taxon>Cinchona</taxon>
    </lineage>
</organism>
<proteinExistence type="inferred from homology"/>
<dbReference type="Proteomes" id="UP001630127">
    <property type="component" value="Unassembled WGS sequence"/>
</dbReference>
<evidence type="ECO:0000256" key="10">
    <source>
        <dbReference type="ARBA" id="ARBA00022842"/>
    </source>
</evidence>
<sequence>MGMDGDSGGGLVNGILLDASLLFASDHNNQNLSSASASASASLLPAADSLLRKLRYSKIRTGIFYEPELSAIKVCLLEEMTRLKLFDSLIAVASSIENVVSEVALTWGENIASHTLVVSGQEELCLKLRNSGWMTAILRSPGHGPANDIEFPTGSETSSSILINKLEELPLTVCHLNKKAESKENILVVGYIMKPSREEDFAKRGAFPLYPTQDGLIFLPLNYELPIPAQLQQVDILLHKATDEIVDVEMSTASEFVNTIEYTKGMQELQRYIEHHLDCCVIDPFPNICPVLDRLKIQQILFGLENLCLKSCYKIRGPRFLKVESFKEPNLQDRLFEAKLSLPNIVKPQVACGVAVAHSMAIVFKMEDYKDLNVPLPAVVQEYVDHSSCLFKFYVLGEKVYYAIKKSTPNAATLMSLSEEGDLKPILFDSLKSLPIDKKNQQLEDGVNNAGNHQIDLELVTDAANWLRNVLNLTIFGFDVVIQEATGDHVVVDLNYLPSFKEVPDDVAVPAFWEAIKWRFRLWKGVEKA</sequence>
<dbReference type="PIRSF" id="PIRSF038163">
    <property type="entry name" value="ITPK_uncN"/>
    <property type="match status" value="1"/>
</dbReference>
<feature type="domain" description="Inositol 1,3,4-trisphosphate 5/6-kinase ATP-grasp" evidence="11">
    <location>
        <begin position="315"/>
        <end position="505"/>
    </location>
</feature>
<dbReference type="GO" id="GO:0047325">
    <property type="term" value="F:inositol-3,4,5,6-tetrakisphosphate 1-kinase activity"/>
    <property type="evidence" value="ECO:0007669"/>
    <property type="project" value="UniProtKB-ARBA"/>
</dbReference>
<keyword evidence="9" id="KW-0067">ATP-binding</keyword>
<dbReference type="FunFam" id="3.30.470.20:FF:000047">
    <property type="entry name" value="Inositol-tetrakisphosphate 1-kinase 4"/>
    <property type="match status" value="1"/>
</dbReference>
<protein>
    <recommendedName>
        <fullName evidence="4">inositol-1,3,4-trisphosphate 5/6-kinase</fullName>
        <ecNumber evidence="4">2.7.1.159</ecNumber>
    </recommendedName>
</protein>
<keyword evidence="6" id="KW-0479">Metal-binding</keyword>
<evidence type="ECO:0000256" key="2">
    <source>
        <dbReference type="ARBA" id="ARBA00009601"/>
    </source>
</evidence>